<dbReference type="Pfam" id="PF13349">
    <property type="entry name" value="DUF4097"/>
    <property type="match status" value="1"/>
</dbReference>
<dbReference type="EMBL" id="BAAAQM010000006">
    <property type="protein sequence ID" value="GAA1960835.1"/>
    <property type="molecule type" value="Genomic_DNA"/>
</dbReference>
<evidence type="ECO:0000259" key="2">
    <source>
        <dbReference type="Pfam" id="PF13349"/>
    </source>
</evidence>
<evidence type="ECO:0000313" key="4">
    <source>
        <dbReference type="Proteomes" id="UP001499854"/>
    </source>
</evidence>
<keyword evidence="4" id="KW-1185">Reference proteome</keyword>
<accession>A0ABP5CCE5</accession>
<proteinExistence type="predicted"/>
<organism evidence="3 4">
    <name type="scientific">Catenulispora subtropica</name>
    <dbReference type="NCBI Taxonomy" id="450798"/>
    <lineage>
        <taxon>Bacteria</taxon>
        <taxon>Bacillati</taxon>
        <taxon>Actinomycetota</taxon>
        <taxon>Actinomycetes</taxon>
        <taxon>Catenulisporales</taxon>
        <taxon>Catenulisporaceae</taxon>
        <taxon>Catenulispora</taxon>
    </lineage>
</organism>
<protein>
    <recommendedName>
        <fullName evidence="2">DUF4097 domain-containing protein</fullName>
    </recommendedName>
</protein>
<evidence type="ECO:0000313" key="3">
    <source>
        <dbReference type="EMBL" id="GAA1960835.1"/>
    </source>
</evidence>
<dbReference type="RefSeq" id="WP_344656353.1">
    <property type="nucleotide sequence ID" value="NZ_BAAAQM010000006.1"/>
</dbReference>
<evidence type="ECO:0000256" key="1">
    <source>
        <dbReference type="SAM" id="MobiDB-lite"/>
    </source>
</evidence>
<dbReference type="Proteomes" id="UP001499854">
    <property type="component" value="Unassembled WGS sequence"/>
</dbReference>
<sequence>MTRHELREPERLAFEGVHRLKVVSTSGKVDVVGAGQDGAALVDVTRIKGDEPVVVEDEDGELVVRHGEFKPNVLGWLMHGRRIEADISIQVPPDCLVDVTVVSGPLVVSNLHERTRVQGVSGEITLAQLHGPTDVKTVSGPITAESVTDDLSAHTVSGAITVMALGAGNTIKAGTTSGAITVDLEDGTDAPRLDLNVVSGAVIVRAPEDANLDVDMSTMSGRTVTTFDGLQDQARFGSRQIPFAKPRQLSGRLGTGAGRLRARAVSGDMTLLRRAVDPGLKDSGADDAVGGHDTAGEDL</sequence>
<dbReference type="InterPro" id="IPR025164">
    <property type="entry name" value="Toastrack_DUF4097"/>
</dbReference>
<comment type="caution">
    <text evidence="3">The sequence shown here is derived from an EMBL/GenBank/DDBJ whole genome shotgun (WGS) entry which is preliminary data.</text>
</comment>
<gene>
    <name evidence="3" type="ORF">GCM10009838_16700</name>
</gene>
<name>A0ABP5CCE5_9ACTN</name>
<feature type="region of interest" description="Disordered" evidence="1">
    <location>
        <begin position="280"/>
        <end position="299"/>
    </location>
</feature>
<feature type="domain" description="DUF4097" evidence="2">
    <location>
        <begin position="39"/>
        <end position="226"/>
    </location>
</feature>
<reference evidence="4" key="1">
    <citation type="journal article" date="2019" name="Int. J. Syst. Evol. Microbiol.">
        <title>The Global Catalogue of Microorganisms (GCM) 10K type strain sequencing project: providing services to taxonomists for standard genome sequencing and annotation.</title>
        <authorList>
            <consortium name="The Broad Institute Genomics Platform"/>
            <consortium name="The Broad Institute Genome Sequencing Center for Infectious Disease"/>
            <person name="Wu L."/>
            <person name="Ma J."/>
        </authorList>
    </citation>
    <scope>NUCLEOTIDE SEQUENCE [LARGE SCALE GENOMIC DNA]</scope>
    <source>
        <strain evidence="4">JCM 16013</strain>
    </source>
</reference>